<keyword evidence="1" id="KW-0472">Membrane</keyword>
<proteinExistence type="predicted"/>
<feature type="transmembrane region" description="Helical" evidence="1">
    <location>
        <begin position="57"/>
        <end position="77"/>
    </location>
</feature>
<organism evidence="2 3">
    <name type="scientific">Parelaphostrongylus tenuis</name>
    <name type="common">Meningeal worm</name>
    <dbReference type="NCBI Taxonomy" id="148309"/>
    <lineage>
        <taxon>Eukaryota</taxon>
        <taxon>Metazoa</taxon>
        <taxon>Ecdysozoa</taxon>
        <taxon>Nematoda</taxon>
        <taxon>Chromadorea</taxon>
        <taxon>Rhabditida</taxon>
        <taxon>Rhabditina</taxon>
        <taxon>Rhabditomorpha</taxon>
        <taxon>Strongyloidea</taxon>
        <taxon>Metastrongylidae</taxon>
        <taxon>Parelaphostrongylus</taxon>
    </lineage>
</organism>
<keyword evidence="1" id="KW-1133">Transmembrane helix</keyword>
<keyword evidence="3" id="KW-1185">Reference proteome</keyword>
<dbReference type="AlphaFoldDB" id="A0AAD5WFL8"/>
<sequence length="79" mass="9763">MRVARWYQMKHAAKTRVPLVICLQNCVCAPRTNLYSCRIHPVIYDDRFHYLLRSTEFLANITIIIRYYFCYVLQYYWEF</sequence>
<keyword evidence="1" id="KW-0812">Transmembrane</keyword>
<gene>
    <name evidence="2" type="ORF">KIN20_029121</name>
</gene>
<reference evidence="2" key="1">
    <citation type="submission" date="2021-06" db="EMBL/GenBank/DDBJ databases">
        <title>Parelaphostrongylus tenuis whole genome reference sequence.</title>
        <authorList>
            <person name="Garwood T.J."/>
            <person name="Larsen P.A."/>
            <person name="Fountain-Jones N.M."/>
            <person name="Garbe J.R."/>
            <person name="Macchietto M.G."/>
            <person name="Kania S.A."/>
            <person name="Gerhold R.W."/>
            <person name="Richards J.E."/>
            <person name="Wolf T.M."/>
        </authorList>
    </citation>
    <scope>NUCLEOTIDE SEQUENCE</scope>
    <source>
        <strain evidence="2">MNPRO001-30</strain>
        <tissue evidence="2">Meninges</tissue>
    </source>
</reference>
<accession>A0AAD5WFL8</accession>
<evidence type="ECO:0000313" key="2">
    <source>
        <dbReference type="EMBL" id="KAJ1368063.1"/>
    </source>
</evidence>
<comment type="caution">
    <text evidence="2">The sequence shown here is derived from an EMBL/GenBank/DDBJ whole genome shotgun (WGS) entry which is preliminary data.</text>
</comment>
<dbReference type="EMBL" id="JAHQIW010006078">
    <property type="protein sequence ID" value="KAJ1368063.1"/>
    <property type="molecule type" value="Genomic_DNA"/>
</dbReference>
<evidence type="ECO:0000256" key="1">
    <source>
        <dbReference type="SAM" id="Phobius"/>
    </source>
</evidence>
<name>A0AAD5WFL8_PARTN</name>
<evidence type="ECO:0000313" key="3">
    <source>
        <dbReference type="Proteomes" id="UP001196413"/>
    </source>
</evidence>
<protein>
    <submittedName>
        <fullName evidence="2">Uncharacterized protein</fullName>
    </submittedName>
</protein>
<dbReference type="Proteomes" id="UP001196413">
    <property type="component" value="Unassembled WGS sequence"/>
</dbReference>